<evidence type="ECO:0000313" key="2">
    <source>
        <dbReference type="Proteomes" id="UP000539313"/>
    </source>
</evidence>
<comment type="caution">
    <text evidence="1">The sequence shown here is derived from an EMBL/GenBank/DDBJ whole genome shotgun (WGS) entry which is preliminary data.</text>
</comment>
<dbReference type="Proteomes" id="UP000539313">
    <property type="component" value="Unassembled WGS sequence"/>
</dbReference>
<gene>
    <name evidence="1" type="ORF">HNR21_001758</name>
</gene>
<dbReference type="EMBL" id="JACJII010000001">
    <property type="protein sequence ID" value="MBA9002876.1"/>
    <property type="molecule type" value="Genomic_DNA"/>
</dbReference>
<protein>
    <submittedName>
        <fullName evidence="1">Uncharacterized protein</fullName>
    </submittedName>
</protein>
<proteinExistence type="predicted"/>
<keyword evidence="2" id="KW-1185">Reference proteome</keyword>
<evidence type="ECO:0000313" key="1">
    <source>
        <dbReference type="EMBL" id="MBA9002876.1"/>
    </source>
</evidence>
<name>A0A7W3MVY6_9ACTN</name>
<sequence>MFAELEQVQGEPPRSGVDSSTLDLAILGWAAEEATVEECRAFGGIRDDGNVVRIPHRMAPIPCRALERLEELDAGDDGASGDAGN</sequence>
<organism evidence="1 2">
    <name type="scientific">Thermomonospora cellulosilytica</name>
    <dbReference type="NCBI Taxonomy" id="1411118"/>
    <lineage>
        <taxon>Bacteria</taxon>
        <taxon>Bacillati</taxon>
        <taxon>Actinomycetota</taxon>
        <taxon>Actinomycetes</taxon>
        <taxon>Streptosporangiales</taxon>
        <taxon>Thermomonosporaceae</taxon>
        <taxon>Thermomonospora</taxon>
    </lineage>
</organism>
<dbReference type="RefSeq" id="WP_182704794.1">
    <property type="nucleotide sequence ID" value="NZ_JACJII010000001.1"/>
</dbReference>
<reference evidence="1 2" key="1">
    <citation type="submission" date="2020-08" db="EMBL/GenBank/DDBJ databases">
        <title>Sequencing the genomes of 1000 actinobacteria strains.</title>
        <authorList>
            <person name="Klenk H.-P."/>
        </authorList>
    </citation>
    <scope>NUCLEOTIDE SEQUENCE [LARGE SCALE GENOMIC DNA]</scope>
    <source>
        <strain evidence="1 2">DSM 45823</strain>
    </source>
</reference>
<dbReference type="AlphaFoldDB" id="A0A7W3MVY6"/>
<accession>A0A7W3MVY6</accession>